<dbReference type="GO" id="GO:0046872">
    <property type="term" value="F:metal ion binding"/>
    <property type="evidence" value="ECO:0007669"/>
    <property type="project" value="UniProtKB-KW"/>
</dbReference>
<dbReference type="AlphaFoldDB" id="A0A6N4QSB3"/>
<sequence>MRKEQPKINRGTVSKIPGRFESATREIEPEFQNEEMSPRTILLEERAKTIVSENDCPDLRFTRSINPYRGCEHGCIYCYARPNHAYVDLSPGIDFETKIFAKKNAPELLRKYLSKQKENIHTIQLAGVTDIYQPAERKLEITRELLKVFLEFKQPVAMITKSFLVTRDIDLLEQLASYNLVKVYISITTLDQELWKRMEPRTANPERRLEAIRKLSDAGIPTGVMAAPMIPGLNDIELERILENAKQAGARTAGMVFLRLPYEVAPLFMDWLEKNYPLKKDKVEHLIRQARGGKLYDSDYSVRMTGEGNYAEMLWKRFFAARKRLDLQDNMSLNKTLFKIPDIYRIRLTKGEVLFPGFE</sequence>
<comment type="caution">
    <text evidence="5">The sequence shown here is derived from an EMBL/GenBank/DDBJ whole genome shotgun (WGS) entry which is preliminary data.</text>
</comment>
<evidence type="ECO:0000259" key="4">
    <source>
        <dbReference type="PROSITE" id="PS51918"/>
    </source>
</evidence>
<dbReference type="CDD" id="cd01335">
    <property type="entry name" value="Radical_SAM"/>
    <property type="match status" value="1"/>
</dbReference>
<dbReference type="GO" id="GO:0003824">
    <property type="term" value="F:catalytic activity"/>
    <property type="evidence" value="ECO:0007669"/>
    <property type="project" value="InterPro"/>
</dbReference>
<dbReference type="RefSeq" id="WP_135571825.1">
    <property type="nucleotide sequence ID" value="NZ_RQGK01000072.1"/>
</dbReference>
<evidence type="ECO:0000256" key="2">
    <source>
        <dbReference type="ARBA" id="ARBA00023004"/>
    </source>
</evidence>
<dbReference type="SFLD" id="SFLDS00029">
    <property type="entry name" value="Radical_SAM"/>
    <property type="match status" value="1"/>
</dbReference>
<evidence type="ECO:0000313" key="6">
    <source>
        <dbReference type="Proteomes" id="UP000297613"/>
    </source>
</evidence>
<dbReference type="GO" id="GO:0051536">
    <property type="term" value="F:iron-sulfur cluster binding"/>
    <property type="evidence" value="ECO:0007669"/>
    <property type="project" value="UniProtKB-KW"/>
</dbReference>
<dbReference type="Gene3D" id="3.80.30.30">
    <property type="match status" value="1"/>
</dbReference>
<feature type="domain" description="Radical SAM core" evidence="4">
    <location>
        <begin position="57"/>
        <end position="294"/>
    </location>
</feature>
<dbReference type="InterPro" id="IPR007197">
    <property type="entry name" value="rSAM"/>
</dbReference>
<proteinExistence type="predicted"/>
<protein>
    <submittedName>
        <fullName evidence="5">PA0069 family radical SAM protein</fullName>
    </submittedName>
</protein>
<dbReference type="PROSITE" id="PS51918">
    <property type="entry name" value="RADICAL_SAM"/>
    <property type="match status" value="1"/>
</dbReference>
<evidence type="ECO:0000313" key="5">
    <source>
        <dbReference type="EMBL" id="TGL85315.1"/>
    </source>
</evidence>
<dbReference type="InterPro" id="IPR040086">
    <property type="entry name" value="MJ0683-like"/>
</dbReference>
<evidence type="ECO:0000256" key="3">
    <source>
        <dbReference type="ARBA" id="ARBA00023014"/>
    </source>
</evidence>
<keyword evidence="3" id="KW-0411">Iron-sulfur</keyword>
<dbReference type="InterPro" id="IPR058240">
    <property type="entry name" value="rSAM_sf"/>
</dbReference>
<evidence type="ECO:0000256" key="1">
    <source>
        <dbReference type="ARBA" id="ARBA00022723"/>
    </source>
</evidence>
<dbReference type="Proteomes" id="UP000297613">
    <property type="component" value="Unassembled WGS sequence"/>
</dbReference>
<keyword evidence="1" id="KW-0479">Metal-binding</keyword>
<name>A0A6N4QSB3_9LEPT</name>
<keyword evidence="2" id="KW-0408">Iron</keyword>
<reference evidence="5 6" key="1">
    <citation type="journal article" date="2019" name="PLoS Negl. Trop. Dis.">
        <title>Revisiting the worldwide diversity of Leptospira species in the environment.</title>
        <authorList>
            <person name="Vincent A.T."/>
            <person name="Schiettekatte O."/>
            <person name="Bourhy P."/>
            <person name="Veyrier F.J."/>
            <person name="Picardeau M."/>
        </authorList>
    </citation>
    <scope>NUCLEOTIDE SEQUENCE [LARGE SCALE GENOMIC DNA]</scope>
    <source>
        <strain evidence="5 6">201702445</strain>
    </source>
</reference>
<dbReference type="InterPro" id="IPR006638">
    <property type="entry name" value="Elp3/MiaA/NifB-like_rSAM"/>
</dbReference>
<dbReference type="SFLD" id="SFLDG01084">
    <property type="entry name" value="Uncharacterised_Radical_SAM_Su"/>
    <property type="match status" value="1"/>
</dbReference>
<dbReference type="PANTHER" id="PTHR43432">
    <property type="entry name" value="SLR0285 PROTEIN"/>
    <property type="match status" value="1"/>
</dbReference>
<dbReference type="SMART" id="SM00729">
    <property type="entry name" value="Elp3"/>
    <property type="match status" value="1"/>
</dbReference>
<dbReference type="Pfam" id="PF04055">
    <property type="entry name" value="Radical_SAM"/>
    <property type="match status" value="1"/>
</dbReference>
<gene>
    <name evidence="5" type="ORF">EHQ83_08385</name>
</gene>
<organism evidence="5 6">
    <name type="scientific">Leptospira yasudae</name>
    <dbReference type="NCBI Taxonomy" id="2202201"/>
    <lineage>
        <taxon>Bacteria</taxon>
        <taxon>Pseudomonadati</taxon>
        <taxon>Spirochaetota</taxon>
        <taxon>Spirochaetia</taxon>
        <taxon>Leptospirales</taxon>
        <taxon>Leptospiraceae</taxon>
        <taxon>Leptospira</taxon>
    </lineage>
</organism>
<dbReference type="SUPFAM" id="SSF102114">
    <property type="entry name" value="Radical SAM enzymes"/>
    <property type="match status" value="1"/>
</dbReference>
<dbReference type="NCBIfam" id="NF033668">
    <property type="entry name" value="rSAM_PA0069"/>
    <property type="match status" value="1"/>
</dbReference>
<accession>A0A6N4QSB3</accession>
<dbReference type="EMBL" id="RQGM01000030">
    <property type="protein sequence ID" value="TGL85315.1"/>
    <property type="molecule type" value="Genomic_DNA"/>
</dbReference>
<dbReference type="PANTHER" id="PTHR43432:SF3">
    <property type="entry name" value="SLR0285 PROTEIN"/>
    <property type="match status" value="1"/>
</dbReference>